<keyword evidence="7" id="KW-0732">Signal</keyword>
<dbReference type="OrthoDB" id="206201at2759"/>
<evidence type="ECO:0000256" key="3">
    <source>
        <dbReference type="ARBA" id="ARBA00022801"/>
    </source>
</evidence>
<evidence type="ECO:0000256" key="1">
    <source>
        <dbReference type="ARBA" id="ARBA00011073"/>
    </source>
</evidence>
<dbReference type="InterPro" id="IPR036852">
    <property type="entry name" value="Peptidase_S8/S53_dom_sf"/>
</dbReference>
<accession>A0A8B7YHX6</accession>
<dbReference type="InterPro" id="IPR023828">
    <property type="entry name" value="Peptidase_S8_Ser-AS"/>
</dbReference>
<dbReference type="PRINTS" id="PR00723">
    <property type="entry name" value="SUBTILISIN"/>
</dbReference>
<dbReference type="InterPro" id="IPR022398">
    <property type="entry name" value="Peptidase_S8_His-AS"/>
</dbReference>
<dbReference type="GO" id="GO:0006508">
    <property type="term" value="P:proteolysis"/>
    <property type="evidence" value="ECO:0007669"/>
    <property type="project" value="UniProtKB-KW"/>
</dbReference>
<gene>
    <name evidence="10" type="primary">LOC110980470</name>
</gene>
<dbReference type="InterPro" id="IPR050131">
    <property type="entry name" value="Peptidase_S8_subtilisin-like"/>
</dbReference>
<dbReference type="GO" id="GO:0005615">
    <property type="term" value="C:extracellular space"/>
    <property type="evidence" value="ECO:0007669"/>
    <property type="project" value="TreeGrafter"/>
</dbReference>
<dbReference type="PANTHER" id="PTHR43806">
    <property type="entry name" value="PEPTIDASE S8"/>
    <property type="match status" value="1"/>
</dbReference>
<evidence type="ECO:0000259" key="8">
    <source>
        <dbReference type="Pfam" id="PF00082"/>
    </source>
</evidence>
<evidence type="ECO:0000256" key="4">
    <source>
        <dbReference type="ARBA" id="ARBA00022825"/>
    </source>
</evidence>
<evidence type="ECO:0000256" key="5">
    <source>
        <dbReference type="PROSITE-ProRule" id="PRU01240"/>
    </source>
</evidence>
<dbReference type="GeneID" id="110980470"/>
<dbReference type="PROSITE" id="PS00137">
    <property type="entry name" value="SUBTILASE_HIS"/>
    <property type="match status" value="1"/>
</dbReference>
<dbReference type="RefSeq" id="XP_022092859.1">
    <property type="nucleotide sequence ID" value="XM_022237167.1"/>
</dbReference>
<keyword evidence="4 5" id="KW-0720">Serine protease</keyword>
<evidence type="ECO:0000313" key="9">
    <source>
        <dbReference type="Proteomes" id="UP000694845"/>
    </source>
</evidence>
<reference evidence="10" key="1">
    <citation type="submission" date="2025-08" db="UniProtKB">
        <authorList>
            <consortium name="RefSeq"/>
        </authorList>
    </citation>
    <scope>IDENTIFICATION</scope>
</reference>
<dbReference type="GO" id="GO:0004252">
    <property type="term" value="F:serine-type endopeptidase activity"/>
    <property type="evidence" value="ECO:0007669"/>
    <property type="project" value="UniProtKB-UniRule"/>
</dbReference>
<feature type="chain" id="PRO_5034830542" evidence="7">
    <location>
        <begin position="23"/>
        <end position="384"/>
    </location>
</feature>
<feature type="domain" description="Peptidase S8/S53" evidence="8">
    <location>
        <begin position="141"/>
        <end position="367"/>
    </location>
</feature>
<dbReference type="InterPro" id="IPR034193">
    <property type="entry name" value="PCSK9_ProteinaseK-like"/>
</dbReference>
<dbReference type="KEGG" id="aplc:110980470"/>
<keyword evidence="3 5" id="KW-0378">Hydrolase</keyword>
<feature type="signal peptide" evidence="7">
    <location>
        <begin position="1"/>
        <end position="22"/>
    </location>
</feature>
<dbReference type="PROSITE" id="PS00136">
    <property type="entry name" value="SUBTILASE_ASP"/>
    <property type="match status" value="1"/>
</dbReference>
<dbReference type="Gene3D" id="3.40.50.200">
    <property type="entry name" value="Peptidase S8/S53 domain"/>
    <property type="match status" value="1"/>
</dbReference>
<dbReference type="PROSITE" id="PS51892">
    <property type="entry name" value="SUBTILASE"/>
    <property type="match status" value="1"/>
</dbReference>
<dbReference type="CDD" id="cd04077">
    <property type="entry name" value="Peptidases_S8_PCSK9_ProteinaseK_like"/>
    <property type="match status" value="1"/>
</dbReference>
<evidence type="ECO:0000256" key="2">
    <source>
        <dbReference type="ARBA" id="ARBA00022670"/>
    </source>
</evidence>
<dbReference type="AlphaFoldDB" id="A0A8B7YHX6"/>
<organism evidence="9 10">
    <name type="scientific">Acanthaster planci</name>
    <name type="common">Crown-of-thorns starfish</name>
    <dbReference type="NCBI Taxonomy" id="133434"/>
    <lineage>
        <taxon>Eukaryota</taxon>
        <taxon>Metazoa</taxon>
        <taxon>Echinodermata</taxon>
        <taxon>Eleutherozoa</taxon>
        <taxon>Asterozoa</taxon>
        <taxon>Asteroidea</taxon>
        <taxon>Valvatacea</taxon>
        <taxon>Valvatida</taxon>
        <taxon>Acanthasteridae</taxon>
        <taxon>Acanthaster</taxon>
    </lineage>
</organism>
<feature type="active site" description="Charge relay system" evidence="5">
    <location>
        <position position="176"/>
    </location>
</feature>
<name>A0A8B7YHX6_ACAPL</name>
<feature type="active site" description="Charge relay system" evidence="5">
    <location>
        <position position="150"/>
    </location>
</feature>
<evidence type="ECO:0000313" key="10">
    <source>
        <dbReference type="RefSeq" id="XP_022092859.1"/>
    </source>
</evidence>
<dbReference type="PANTHER" id="PTHR43806:SF11">
    <property type="entry name" value="CEREVISIN-RELATED"/>
    <property type="match status" value="1"/>
</dbReference>
<keyword evidence="2 5" id="KW-0645">Protease</keyword>
<dbReference type="PROSITE" id="PS00138">
    <property type="entry name" value="SUBTILASE_SER"/>
    <property type="match status" value="1"/>
</dbReference>
<comment type="similarity">
    <text evidence="1 5 6">Belongs to the peptidase S8 family.</text>
</comment>
<sequence>MISSSIIMKFLLLLLSVVLVHTGLAPLHKSNHRSVPDSWIIKIKDFDQVDQVADDIISQFARIRSPIPSMTKLRHLLPVITMKIPAFLLDEIRAIDGIEYIEMDYIVPLAAYQNNPPWGLDRLDSRSGVDGFYNYNPSVQGKGVDIYVVDTGVQVTHKAFGGRASVLYGLPDNRGHGTHCAGIAAGDVYGLAREAKIYSLKVCDPWCSVGDMVKAFNVAKAHGGSKGGVVSVSIAGHKYAGALTDGVNLLWANGYLVSYPAGNEGIDACIMHPQKGDKLIVAAASNKYDKRPGWSTWGPCVDIFAPGVGILSAAYSKASNTSSVVMSGTSMSCPHVSGVAALHFGQQGSSATPASVKKAILDSATKDVISNANGTPNRLLYVNF</sequence>
<dbReference type="InterPro" id="IPR023827">
    <property type="entry name" value="Peptidase_S8_Asp-AS"/>
</dbReference>
<dbReference type="Proteomes" id="UP000694845">
    <property type="component" value="Unplaced"/>
</dbReference>
<dbReference type="InterPro" id="IPR000209">
    <property type="entry name" value="Peptidase_S8/S53_dom"/>
</dbReference>
<protein>
    <submittedName>
        <fullName evidence="10">Uncharacterized protein LOC110980470</fullName>
    </submittedName>
</protein>
<evidence type="ECO:0000256" key="6">
    <source>
        <dbReference type="RuleBase" id="RU003355"/>
    </source>
</evidence>
<dbReference type="SUPFAM" id="SSF52743">
    <property type="entry name" value="Subtilisin-like"/>
    <property type="match status" value="1"/>
</dbReference>
<dbReference type="Pfam" id="PF00082">
    <property type="entry name" value="Peptidase_S8"/>
    <property type="match status" value="1"/>
</dbReference>
<dbReference type="InterPro" id="IPR015500">
    <property type="entry name" value="Peptidase_S8_subtilisin-rel"/>
</dbReference>
<evidence type="ECO:0000256" key="7">
    <source>
        <dbReference type="SAM" id="SignalP"/>
    </source>
</evidence>
<feature type="active site" description="Charge relay system" evidence="5">
    <location>
        <position position="330"/>
    </location>
</feature>
<keyword evidence="9" id="KW-1185">Reference proteome</keyword>
<proteinExistence type="inferred from homology"/>